<evidence type="ECO:0000313" key="2">
    <source>
        <dbReference type="Proteomes" id="UP001501295"/>
    </source>
</evidence>
<gene>
    <name evidence="1" type="ORF">GCM10025780_24200</name>
</gene>
<proteinExistence type="predicted"/>
<keyword evidence="2" id="KW-1185">Reference proteome</keyword>
<comment type="caution">
    <text evidence="1">The sequence shown here is derived from an EMBL/GenBank/DDBJ whole genome shotgun (WGS) entry which is preliminary data.</text>
</comment>
<dbReference type="RefSeq" id="WP_345376149.1">
    <property type="nucleotide sequence ID" value="NZ_BAABLM010000005.1"/>
</dbReference>
<organism evidence="1 2">
    <name type="scientific">Frondihabitans cladoniiphilus</name>
    <dbReference type="NCBI Taxonomy" id="715785"/>
    <lineage>
        <taxon>Bacteria</taxon>
        <taxon>Bacillati</taxon>
        <taxon>Actinomycetota</taxon>
        <taxon>Actinomycetes</taxon>
        <taxon>Micrococcales</taxon>
        <taxon>Microbacteriaceae</taxon>
        <taxon>Frondihabitans</taxon>
    </lineage>
</organism>
<accession>A0ABP8W435</accession>
<reference evidence="2" key="1">
    <citation type="journal article" date="2019" name="Int. J. Syst. Evol. Microbiol.">
        <title>The Global Catalogue of Microorganisms (GCM) 10K type strain sequencing project: providing services to taxonomists for standard genome sequencing and annotation.</title>
        <authorList>
            <consortium name="The Broad Institute Genomics Platform"/>
            <consortium name="The Broad Institute Genome Sequencing Center for Infectious Disease"/>
            <person name="Wu L."/>
            <person name="Ma J."/>
        </authorList>
    </citation>
    <scope>NUCLEOTIDE SEQUENCE [LARGE SCALE GENOMIC DNA]</scope>
    <source>
        <strain evidence="2">JCM 18956</strain>
    </source>
</reference>
<name>A0ABP8W435_9MICO</name>
<protein>
    <submittedName>
        <fullName evidence="1">Uncharacterized protein</fullName>
    </submittedName>
</protein>
<dbReference type="EMBL" id="BAABLM010000005">
    <property type="protein sequence ID" value="GAA4678471.1"/>
    <property type="molecule type" value="Genomic_DNA"/>
</dbReference>
<evidence type="ECO:0000313" key="1">
    <source>
        <dbReference type="EMBL" id="GAA4678471.1"/>
    </source>
</evidence>
<sequence>MSAADTLVGEEIHFFGSITVMVDDFRSWVAAYGSVVSITAEMVESSRDRHGDSWLDLADDASRQERRWGQVMFARGPWPDGLPRLLPGSDDWAEARENARKAAHHLLTPDERRAALATVEMEYGPAPKTSRTILKLTGDARG</sequence>
<dbReference type="Proteomes" id="UP001501295">
    <property type="component" value="Unassembled WGS sequence"/>
</dbReference>